<keyword evidence="5" id="KW-1185">Reference proteome</keyword>
<gene>
    <name evidence="4" type="ORF">Y717_09950</name>
</gene>
<dbReference type="GO" id="GO:0008168">
    <property type="term" value="F:methyltransferase activity"/>
    <property type="evidence" value="ECO:0007669"/>
    <property type="project" value="UniProtKB-KW"/>
</dbReference>
<proteinExistence type="predicted"/>
<evidence type="ECO:0000256" key="2">
    <source>
        <dbReference type="ARBA" id="ARBA00022679"/>
    </source>
</evidence>
<dbReference type="CDD" id="cd02440">
    <property type="entry name" value="AdoMet_MTases"/>
    <property type="match status" value="1"/>
</dbReference>
<sequence length="278" mass="29757">MQPIANTQQADAWNGHEGAHWANNPDRYDSLNGGFNDALFEAAAIGERDRVLDIGCGTGQTTRLAARRAALGQAVGIDISVPMVERARAIAAEEGIANAVFEQGDAQVHSFPSGHYHAAVSRGGVMFFADHIAAFTNIGGALRPGGRLTFICPQLPSPEADSARIFAPVNALIRQPSPAQRGMVSLSDPARIHEVLTTAGFTEVTVTSVEGSVDWGRTADEAVDFYFAMGPVRFNLDGVHEEVVGDARERVREALRPYETPDGVRLRGAVWLATATRP</sequence>
<dbReference type="OrthoDB" id="9777638at2"/>
<dbReference type="GO" id="GO:0032259">
    <property type="term" value="P:methylation"/>
    <property type="evidence" value="ECO:0007669"/>
    <property type="project" value="UniProtKB-KW"/>
</dbReference>
<dbReference type="Pfam" id="PF13649">
    <property type="entry name" value="Methyltransf_25"/>
    <property type="match status" value="1"/>
</dbReference>
<dbReference type="PANTHER" id="PTHR43861">
    <property type="entry name" value="TRANS-ACONITATE 2-METHYLTRANSFERASE-RELATED"/>
    <property type="match status" value="1"/>
</dbReference>
<evidence type="ECO:0000313" key="4">
    <source>
        <dbReference type="EMBL" id="PVE13712.1"/>
    </source>
</evidence>
<dbReference type="STRING" id="1440053.GCA_000718095_00487"/>
<evidence type="ECO:0000313" key="5">
    <source>
        <dbReference type="Proteomes" id="UP000245992"/>
    </source>
</evidence>
<keyword evidence="2 4" id="KW-0808">Transferase</keyword>
<protein>
    <submittedName>
        <fullName evidence="4">Methyltransferase</fullName>
    </submittedName>
</protein>
<accession>A0A2T7TF04</accession>
<evidence type="ECO:0000256" key="1">
    <source>
        <dbReference type="ARBA" id="ARBA00022603"/>
    </source>
</evidence>
<organism evidence="4 5">
    <name type="scientific">Streptomyces scopuliridis RB72</name>
    <dbReference type="NCBI Taxonomy" id="1440053"/>
    <lineage>
        <taxon>Bacteria</taxon>
        <taxon>Bacillati</taxon>
        <taxon>Actinomycetota</taxon>
        <taxon>Actinomycetes</taxon>
        <taxon>Kitasatosporales</taxon>
        <taxon>Streptomycetaceae</taxon>
        <taxon>Streptomyces</taxon>
    </lineage>
</organism>
<dbReference type="AlphaFoldDB" id="A0A2T7TF04"/>
<evidence type="ECO:0000259" key="3">
    <source>
        <dbReference type="Pfam" id="PF13649"/>
    </source>
</evidence>
<dbReference type="Proteomes" id="UP000245992">
    <property type="component" value="Unassembled WGS sequence"/>
</dbReference>
<dbReference type="EMBL" id="AZSP01000017">
    <property type="protein sequence ID" value="PVE13712.1"/>
    <property type="molecule type" value="Genomic_DNA"/>
</dbReference>
<dbReference type="InterPro" id="IPR029063">
    <property type="entry name" value="SAM-dependent_MTases_sf"/>
</dbReference>
<keyword evidence="1 4" id="KW-0489">Methyltransferase</keyword>
<name>A0A2T7TF04_9ACTN</name>
<dbReference type="SUPFAM" id="SSF53335">
    <property type="entry name" value="S-adenosyl-L-methionine-dependent methyltransferases"/>
    <property type="match status" value="1"/>
</dbReference>
<dbReference type="GO" id="GO:0017000">
    <property type="term" value="P:antibiotic biosynthetic process"/>
    <property type="evidence" value="ECO:0007669"/>
    <property type="project" value="UniProtKB-ARBA"/>
</dbReference>
<feature type="domain" description="Methyltransferase" evidence="3">
    <location>
        <begin position="51"/>
        <end position="146"/>
    </location>
</feature>
<reference evidence="4 5" key="1">
    <citation type="submission" date="2013-12" db="EMBL/GenBank/DDBJ databases">
        <title>Annotated genome of Streptomyces scopuliridis.</title>
        <authorList>
            <person name="Olson J.B."/>
        </authorList>
    </citation>
    <scope>NUCLEOTIDE SEQUENCE [LARGE SCALE GENOMIC DNA]</scope>
    <source>
        <strain evidence="4 5">RB72</strain>
    </source>
</reference>
<comment type="caution">
    <text evidence="4">The sequence shown here is derived from an EMBL/GenBank/DDBJ whole genome shotgun (WGS) entry which is preliminary data.</text>
</comment>
<dbReference type="InterPro" id="IPR041698">
    <property type="entry name" value="Methyltransf_25"/>
</dbReference>
<dbReference type="PANTHER" id="PTHR43861:SF1">
    <property type="entry name" value="TRANS-ACONITATE 2-METHYLTRANSFERASE"/>
    <property type="match status" value="1"/>
</dbReference>
<dbReference type="Gene3D" id="3.40.50.150">
    <property type="entry name" value="Vaccinia Virus protein VP39"/>
    <property type="match status" value="1"/>
</dbReference>
<dbReference type="RefSeq" id="WP_030349700.1">
    <property type="nucleotide sequence ID" value="NZ_AZSP01000017.1"/>
</dbReference>